<reference evidence="1" key="1">
    <citation type="submission" date="2023-05" db="EMBL/GenBank/DDBJ databases">
        <title>Genome and transcriptome analyses reveal genes involved in the formation of fine ridges on petal epidermal cells in Hibiscus trionum.</title>
        <authorList>
            <person name="Koshimizu S."/>
            <person name="Masuda S."/>
            <person name="Ishii T."/>
            <person name="Shirasu K."/>
            <person name="Hoshino A."/>
            <person name="Arita M."/>
        </authorList>
    </citation>
    <scope>NUCLEOTIDE SEQUENCE</scope>
    <source>
        <strain evidence="1">Hamamatsu line</strain>
    </source>
</reference>
<dbReference type="GO" id="GO:0016301">
    <property type="term" value="F:kinase activity"/>
    <property type="evidence" value="ECO:0007669"/>
    <property type="project" value="UniProtKB-KW"/>
</dbReference>
<protein>
    <submittedName>
        <fullName evidence="1">Cysteine-rich RLK (RECEPTOR-like protein kinase) 8</fullName>
    </submittedName>
</protein>
<proteinExistence type="predicted"/>
<dbReference type="EMBL" id="BSYR01000023">
    <property type="protein sequence ID" value="GMI89664.1"/>
    <property type="molecule type" value="Genomic_DNA"/>
</dbReference>
<sequence length="111" mass="12989">MQLQPRQIKYSTRVSQRQSYLQHYQCNSAISTQCYSIENHLSSAKISPFYSAFLANVSSTYEPSFYHQAVQYPEWRATMRATMNDELQAMENNKTWSIVPLPEGKQAIEWK</sequence>
<dbReference type="AlphaFoldDB" id="A0A9W7I5E4"/>
<keyword evidence="1" id="KW-0418">Kinase</keyword>
<evidence type="ECO:0000313" key="2">
    <source>
        <dbReference type="Proteomes" id="UP001165190"/>
    </source>
</evidence>
<keyword evidence="1" id="KW-0808">Transferase</keyword>
<evidence type="ECO:0000313" key="1">
    <source>
        <dbReference type="EMBL" id="GMI89664.1"/>
    </source>
</evidence>
<name>A0A9W7I5E4_HIBTR</name>
<dbReference type="OrthoDB" id="411615at2759"/>
<dbReference type="Proteomes" id="UP001165190">
    <property type="component" value="Unassembled WGS sequence"/>
</dbReference>
<keyword evidence="2" id="KW-1185">Reference proteome</keyword>
<organism evidence="1 2">
    <name type="scientific">Hibiscus trionum</name>
    <name type="common">Flower of an hour</name>
    <dbReference type="NCBI Taxonomy" id="183268"/>
    <lineage>
        <taxon>Eukaryota</taxon>
        <taxon>Viridiplantae</taxon>
        <taxon>Streptophyta</taxon>
        <taxon>Embryophyta</taxon>
        <taxon>Tracheophyta</taxon>
        <taxon>Spermatophyta</taxon>
        <taxon>Magnoliopsida</taxon>
        <taxon>eudicotyledons</taxon>
        <taxon>Gunneridae</taxon>
        <taxon>Pentapetalae</taxon>
        <taxon>rosids</taxon>
        <taxon>malvids</taxon>
        <taxon>Malvales</taxon>
        <taxon>Malvaceae</taxon>
        <taxon>Malvoideae</taxon>
        <taxon>Hibiscus</taxon>
    </lineage>
</organism>
<comment type="caution">
    <text evidence="1">The sequence shown here is derived from an EMBL/GenBank/DDBJ whole genome shotgun (WGS) entry which is preliminary data.</text>
</comment>
<gene>
    <name evidence="1" type="ORF">HRI_002635700</name>
</gene>
<accession>A0A9W7I5E4</accession>